<evidence type="ECO:0000313" key="5">
    <source>
        <dbReference type="Proteomes" id="UP000093561"/>
    </source>
</evidence>
<keyword evidence="6" id="KW-1185">Reference proteome</keyword>
<protein>
    <submittedName>
        <fullName evidence="2 7">Uncharacterized protein</fullName>
    </submittedName>
</protein>
<evidence type="ECO:0000313" key="6">
    <source>
        <dbReference type="Proteomes" id="UP000270924"/>
    </source>
</evidence>
<keyword evidence="1" id="KW-1133">Transmembrane helix</keyword>
<evidence type="ECO:0000313" key="7">
    <source>
        <dbReference type="WBParaSite" id="mrna-Wban_07922"/>
    </source>
</evidence>
<sequence>MYSGNSGQRRGLMRPVSAGSGPVFRNLPLFGFLTGLLFFFFIFYIYQAQSAELYDMRNEIELERTRYTKLKSENIDFKAQLEKCKRWGASLKNELQAVRLSQKECNGKLAKRDNVLLSYITNLKQLQDDKNTCFIALNSMKAELAVAKLTITTLRANSTSLESVLEMPKKPAKSLKARFQGKDAQESIPIESSLIVSPLSITQEDAAQNDQLNFLAPPFHLEKQSLQAENEKNPKSPNILDARLNIADVLGVNEQLSFVQRKDQMKRSVWDSNDIGKKQVVGNEYNN</sequence>
<accession>J9F3X2</accession>
<evidence type="ECO:0000256" key="1">
    <source>
        <dbReference type="SAM" id="Phobius"/>
    </source>
</evidence>
<dbReference type="FunCoup" id="J9F3X2">
    <property type="interactions" value="18"/>
</dbReference>
<reference evidence="4" key="2">
    <citation type="submission" date="2012-08" db="EMBL/GenBank/DDBJ databases">
        <title>The Genome Sequence of Wuchereria bancrofti.</title>
        <authorList>
            <person name="Nutman T.B."/>
            <person name="Fink D.L."/>
            <person name="Russ C."/>
            <person name="Young S."/>
            <person name="Zeng Q."/>
            <person name="Koehrsen M."/>
            <person name="Alvarado L."/>
            <person name="Berlin A."/>
            <person name="Chapman S.B."/>
            <person name="Chen Z."/>
            <person name="Freedman E."/>
            <person name="Gellesch M."/>
            <person name="Goldberg J."/>
            <person name="Griggs A."/>
            <person name="Gujja S."/>
            <person name="Heilman E.R."/>
            <person name="Heiman D."/>
            <person name="Hepburn T."/>
            <person name="Howarth C."/>
            <person name="Jen D."/>
            <person name="Larson L."/>
            <person name="Lewis B."/>
            <person name="Mehta T."/>
            <person name="Park D."/>
            <person name="Pearson M."/>
            <person name="Roberts A."/>
            <person name="Saif S."/>
            <person name="Shea T."/>
            <person name="Shenoy N."/>
            <person name="Sisk P."/>
            <person name="Stolte C."/>
            <person name="Sykes S."/>
            <person name="Walk T."/>
            <person name="White J."/>
            <person name="Yandava C."/>
            <person name="Haas B."/>
            <person name="Henn M.R."/>
            <person name="Nusbaum C."/>
            <person name="Birren B."/>
        </authorList>
    </citation>
    <scope>NUCLEOTIDE SEQUENCE [LARGE SCALE GENOMIC DNA]</scope>
    <source>
        <strain evidence="4">NA</strain>
    </source>
</reference>
<dbReference type="Proteomes" id="UP000093561">
    <property type="component" value="Unassembled WGS sequence"/>
</dbReference>
<evidence type="ECO:0000313" key="4">
    <source>
        <dbReference type="Proteomes" id="UP000004810"/>
    </source>
</evidence>
<gene>
    <name evidence="3" type="ORF">WBA_LOCUS10720</name>
    <name evidence="2" type="ORF">WUBG_07067</name>
</gene>
<feature type="transmembrane region" description="Helical" evidence="1">
    <location>
        <begin position="27"/>
        <end position="46"/>
    </location>
</feature>
<keyword evidence="1" id="KW-0812">Transmembrane</keyword>
<dbReference type="EMBL" id="UYWW01012209">
    <property type="protein sequence ID" value="VDM19662.1"/>
    <property type="molecule type" value="Genomic_DNA"/>
</dbReference>
<dbReference type="AlphaFoldDB" id="J9F3X2"/>
<reference evidence="5" key="3">
    <citation type="submission" date="2015-03" db="EMBL/GenBank/DDBJ databases">
        <title>Wuchereria bancrofti Genome Sequencing Papua New Guinea Strain.</title>
        <authorList>
            <person name="Small S.T."/>
            <person name="Serre D."/>
            <person name="Zimmerman P.A."/>
        </authorList>
    </citation>
    <scope>NUCLEOTIDE SEQUENCE [LARGE SCALE GENOMIC DNA]</scope>
    <source>
        <strain evidence="5">pt0022</strain>
    </source>
</reference>
<reference evidence="7" key="6">
    <citation type="submission" date="2024-02" db="UniProtKB">
        <authorList>
            <consortium name="WormBaseParasite"/>
        </authorList>
    </citation>
    <scope>IDENTIFICATION</scope>
    <source>
        <strain evidence="7">pt0022</strain>
    </source>
</reference>
<reference evidence="5" key="4">
    <citation type="journal article" date="2016" name="Mol. Ecol.">
        <title>Population genomics of the filarial nematode parasite Wuchereria bancrofti from mosquitoes.</title>
        <authorList>
            <person name="Small S.T."/>
            <person name="Reimer L.J."/>
            <person name="Tisch D.J."/>
            <person name="King C.L."/>
            <person name="Christensen B.M."/>
            <person name="Siba P.M."/>
            <person name="Kazura J.W."/>
            <person name="Serre D."/>
            <person name="Zimmerman P.A."/>
        </authorList>
    </citation>
    <scope>NUCLEOTIDE SEQUENCE</scope>
    <source>
        <strain evidence="5">pt0022</strain>
    </source>
</reference>
<dbReference type="WBParaSite" id="mrna-Wban_07922">
    <property type="protein sequence ID" value="mrna-Wban_07922"/>
    <property type="gene ID" value="Wban_07922"/>
</dbReference>
<evidence type="ECO:0000313" key="3">
    <source>
        <dbReference type="EMBL" id="VDM19662.1"/>
    </source>
</evidence>
<organism evidence="2 4">
    <name type="scientific">Wuchereria bancrofti</name>
    <dbReference type="NCBI Taxonomy" id="6293"/>
    <lineage>
        <taxon>Eukaryota</taxon>
        <taxon>Metazoa</taxon>
        <taxon>Ecdysozoa</taxon>
        <taxon>Nematoda</taxon>
        <taxon>Chromadorea</taxon>
        <taxon>Rhabditida</taxon>
        <taxon>Spirurina</taxon>
        <taxon>Spiruromorpha</taxon>
        <taxon>Filarioidea</taxon>
        <taxon>Onchocercidae</taxon>
        <taxon>Wuchereria</taxon>
    </lineage>
</organism>
<dbReference type="OrthoDB" id="5847131at2759"/>
<dbReference type="Proteomes" id="UP000270924">
    <property type="component" value="Unassembled WGS sequence"/>
</dbReference>
<proteinExistence type="predicted"/>
<keyword evidence="1" id="KW-0472">Membrane</keyword>
<dbReference type="OMA" id="MAKWNIT"/>
<reference evidence="3 6" key="5">
    <citation type="submission" date="2018-11" db="EMBL/GenBank/DDBJ databases">
        <authorList>
            <consortium name="Pathogen Informatics"/>
        </authorList>
    </citation>
    <scope>NUCLEOTIDE SEQUENCE [LARGE SCALE GENOMIC DNA]</scope>
</reference>
<reference evidence="2" key="1">
    <citation type="submission" date="2012-08" db="EMBL/GenBank/DDBJ databases">
        <title>The Genome Sequence of Wuchereria bancrofti.</title>
        <authorList>
            <consortium name="The Broad Institute Genome Sequencing Platform"/>
            <consortium name="Broad Institute Genome Sequencing Center for Infectious Disease"/>
            <person name="Nutman T.B."/>
            <person name="Fink D.L."/>
            <person name="Russ C."/>
            <person name="Young S."/>
            <person name="Zeng Q."/>
            <person name="Koehrsen M."/>
            <person name="Alvarado L."/>
            <person name="Berlin A."/>
            <person name="Borenstein D."/>
            <person name="Chapman S.B."/>
            <person name="Chen Z."/>
            <person name="Engels R."/>
            <person name="Freedman E."/>
            <person name="Gellesch M."/>
            <person name="Goldberg J."/>
            <person name="Griggs A."/>
            <person name="Gujja S."/>
            <person name="Heilman E.R."/>
            <person name="Heiman D."/>
            <person name="Hepburn T."/>
            <person name="Howarth C."/>
            <person name="Jen D."/>
            <person name="Larson L."/>
            <person name="Lewis B."/>
            <person name="Mehta T."/>
            <person name="Park D."/>
            <person name="Pearson M."/>
            <person name="Richards J."/>
            <person name="Roberts A."/>
            <person name="Saif S."/>
            <person name="Shea T."/>
            <person name="Shenoy N."/>
            <person name="Sisk P."/>
            <person name="Stolte C."/>
            <person name="Sykes S."/>
            <person name="Walk T."/>
            <person name="White J."/>
            <person name="Yandava C."/>
            <person name="Haas B."/>
            <person name="Henn M.R."/>
            <person name="Nusbaum C."/>
            <person name="Birren B."/>
        </authorList>
    </citation>
    <scope>NUCLEOTIDE SEQUENCE</scope>
</reference>
<dbReference type="Proteomes" id="UP000004810">
    <property type="component" value="Unassembled WGS sequence"/>
</dbReference>
<evidence type="ECO:0000313" key="2">
    <source>
        <dbReference type="EMBL" id="EJW82024.1"/>
    </source>
</evidence>
<dbReference type="EMBL" id="ADBV01003178">
    <property type="protein sequence ID" value="EJW82024.1"/>
    <property type="molecule type" value="Genomic_DNA"/>
</dbReference>
<name>J9F3X2_WUCBA</name>